<dbReference type="RefSeq" id="WP_089742191.1">
    <property type="nucleotide sequence ID" value="NZ_FOGL01000015.1"/>
</dbReference>
<organism evidence="2 3">
    <name type="scientific">Gracilibacillus ureilyticus</name>
    <dbReference type="NCBI Taxonomy" id="531814"/>
    <lineage>
        <taxon>Bacteria</taxon>
        <taxon>Bacillati</taxon>
        <taxon>Bacillota</taxon>
        <taxon>Bacilli</taxon>
        <taxon>Bacillales</taxon>
        <taxon>Bacillaceae</taxon>
        <taxon>Gracilibacillus</taxon>
    </lineage>
</organism>
<dbReference type="SMART" id="SM00871">
    <property type="entry name" value="AraC_E_bind"/>
    <property type="match status" value="1"/>
</dbReference>
<dbReference type="EMBL" id="FOGL01000015">
    <property type="protein sequence ID" value="SES01407.1"/>
    <property type="molecule type" value="Genomic_DNA"/>
</dbReference>
<keyword evidence="2" id="KW-0238">DNA-binding</keyword>
<dbReference type="Proteomes" id="UP000199687">
    <property type="component" value="Unassembled WGS sequence"/>
</dbReference>
<dbReference type="AlphaFoldDB" id="A0A1H9TWX1"/>
<dbReference type="Gene3D" id="3.20.80.10">
    <property type="entry name" value="Regulatory factor, effector binding domain"/>
    <property type="match status" value="1"/>
</dbReference>
<dbReference type="GO" id="GO:0003677">
    <property type="term" value="F:DNA binding"/>
    <property type="evidence" value="ECO:0007669"/>
    <property type="project" value="UniProtKB-KW"/>
</dbReference>
<dbReference type="InterPro" id="IPR011256">
    <property type="entry name" value="Reg_factor_effector_dom_sf"/>
</dbReference>
<accession>A0A1H9TWX1</accession>
<keyword evidence="3" id="KW-1185">Reference proteome</keyword>
<feature type="domain" description="AraC effector-binding" evidence="1">
    <location>
        <begin position="1"/>
        <end position="152"/>
    </location>
</feature>
<dbReference type="SUPFAM" id="SSF55136">
    <property type="entry name" value="Probable bacterial effector-binding domain"/>
    <property type="match status" value="1"/>
</dbReference>
<dbReference type="Pfam" id="PF14526">
    <property type="entry name" value="Cass2"/>
    <property type="match status" value="1"/>
</dbReference>
<dbReference type="STRING" id="531814.SAMN04487944_11521"/>
<evidence type="ECO:0000259" key="1">
    <source>
        <dbReference type="SMART" id="SM00871"/>
    </source>
</evidence>
<reference evidence="2 3" key="1">
    <citation type="submission" date="2016-10" db="EMBL/GenBank/DDBJ databases">
        <authorList>
            <person name="de Groot N.N."/>
        </authorList>
    </citation>
    <scope>NUCLEOTIDE SEQUENCE [LARGE SCALE GENOMIC DNA]</scope>
    <source>
        <strain evidence="2 3">CGMCC 1.7727</strain>
    </source>
</reference>
<gene>
    <name evidence="2" type="ORF">SAMN04487944_11521</name>
</gene>
<dbReference type="InterPro" id="IPR029441">
    <property type="entry name" value="Cass2"/>
</dbReference>
<evidence type="ECO:0000313" key="3">
    <source>
        <dbReference type="Proteomes" id="UP000199687"/>
    </source>
</evidence>
<evidence type="ECO:0000313" key="2">
    <source>
        <dbReference type="EMBL" id="SES01407.1"/>
    </source>
</evidence>
<sequence length="152" mass="17187">MNTEVVLKEFNCIGIKNSCAFKDYPIEIPKTFDILHNRLNELQDKVKQTAALYEPGDKPGAEIIGTYYATAVVDNTTIVPEGMARKIIPSRKYARLTHIGEMATIGKSYDKISAWIIENGYSHDRDWIIELYGDNFDPGSPDSELEIYIPVK</sequence>
<dbReference type="OrthoDB" id="2734147at2"/>
<name>A0A1H9TWX1_9BACI</name>
<dbReference type="InterPro" id="IPR010499">
    <property type="entry name" value="AraC_E-bd"/>
</dbReference>
<protein>
    <submittedName>
        <fullName evidence="2">Predicted transcriptional regulator YdeE, contains AraC-type DNA-binding domain</fullName>
    </submittedName>
</protein>
<proteinExistence type="predicted"/>